<reference evidence="2" key="1">
    <citation type="submission" date="2020-03" db="EMBL/GenBank/DDBJ databases">
        <authorList>
            <person name="Weist P."/>
        </authorList>
    </citation>
    <scope>NUCLEOTIDE SEQUENCE</scope>
</reference>
<proteinExistence type="predicted"/>
<evidence type="ECO:0000256" key="1">
    <source>
        <dbReference type="SAM" id="SignalP"/>
    </source>
</evidence>
<dbReference type="EMBL" id="CADEAL010000197">
    <property type="protein sequence ID" value="CAB1416213.1"/>
    <property type="molecule type" value="Genomic_DNA"/>
</dbReference>
<evidence type="ECO:0000313" key="3">
    <source>
        <dbReference type="Proteomes" id="UP001153269"/>
    </source>
</evidence>
<feature type="chain" id="PRO_5040299012" description="Secreted protein" evidence="1">
    <location>
        <begin position="25"/>
        <end position="102"/>
    </location>
</feature>
<comment type="caution">
    <text evidence="2">The sequence shown here is derived from an EMBL/GenBank/DDBJ whole genome shotgun (WGS) entry which is preliminary data.</text>
</comment>
<gene>
    <name evidence="2" type="ORF">PLEPLA_LOCUS4004</name>
</gene>
<keyword evidence="3" id="KW-1185">Reference proteome</keyword>
<feature type="signal peptide" evidence="1">
    <location>
        <begin position="1"/>
        <end position="24"/>
    </location>
</feature>
<name>A0A9N7TQ49_PLEPL</name>
<dbReference type="AlphaFoldDB" id="A0A9N7TQ49"/>
<sequence>MQQQRHSSTAAATVLLTLVPYVIPEQDDRSEEATHKPEAPGERVCAPGGLSCHWGQFKTDVSSNVLACGSSEGSFEQKLARHFNPLLRNIEFQVDGCSVGPG</sequence>
<protein>
    <recommendedName>
        <fullName evidence="4">Secreted protein</fullName>
    </recommendedName>
</protein>
<dbReference type="Proteomes" id="UP001153269">
    <property type="component" value="Unassembled WGS sequence"/>
</dbReference>
<organism evidence="2 3">
    <name type="scientific">Pleuronectes platessa</name>
    <name type="common">European plaice</name>
    <dbReference type="NCBI Taxonomy" id="8262"/>
    <lineage>
        <taxon>Eukaryota</taxon>
        <taxon>Metazoa</taxon>
        <taxon>Chordata</taxon>
        <taxon>Craniata</taxon>
        <taxon>Vertebrata</taxon>
        <taxon>Euteleostomi</taxon>
        <taxon>Actinopterygii</taxon>
        <taxon>Neopterygii</taxon>
        <taxon>Teleostei</taxon>
        <taxon>Neoteleostei</taxon>
        <taxon>Acanthomorphata</taxon>
        <taxon>Carangaria</taxon>
        <taxon>Pleuronectiformes</taxon>
        <taxon>Pleuronectoidei</taxon>
        <taxon>Pleuronectidae</taxon>
        <taxon>Pleuronectes</taxon>
    </lineage>
</organism>
<accession>A0A9N7TQ49</accession>
<evidence type="ECO:0008006" key="4">
    <source>
        <dbReference type="Google" id="ProtNLM"/>
    </source>
</evidence>
<keyword evidence="1" id="KW-0732">Signal</keyword>
<evidence type="ECO:0000313" key="2">
    <source>
        <dbReference type="EMBL" id="CAB1416213.1"/>
    </source>
</evidence>